<dbReference type="GO" id="GO:0000976">
    <property type="term" value="F:transcription cis-regulatory region binding"/>
    <property type="evidence" value="ECO:0007669"/>
    <property type="project" value="TreeGrafter"/>
</dbReference>
<dbReference type="Proteomes" id="UP000197153">
    <property type="component" value="Chromosome 3"/>
</dbReference>
<dbReference type="KEGG" id="nao:Y958_22570"/>
<dbReference type="SUPFAM" id="SSF46894">
    <property type="entry name" value="C-terminal effector domain of the bipartite response regulators"/>
    <property type="match status" value="1"/>
</dbReference>
<feature type="domain" description="OmpR/PhoB-type" evidence="9">
    <location>
        <begin position="143"/>
        <end position="243"/>
    </location>
</feature>
<feature type="DNA-binding region" description="OmpR/PhoB-type" evidence="7">
    <location>
        <begin position="143"/>
        <end position="243"/>
    </location>
</feature>
<feature type="domain" description="Response regulatory" evidence="8">
    <location>
        <begin position="14"/>
        <end position="127"/>
    </location>
</feature>
<dbReference type="EMBL" id="CP022112">
    <property type="protein sequence ID" value="ASG23763.1"/>
    <property type="molecule type" value="Genomic_DNA"/>
</dbReference>
<dbReference type="GO" id="GO:0006355">
    <property type="term" value="P:regulation of DNA-templated transcription"/>
    <property type="evidence" value="ECO:0007669"/>
    <property type="project" value="InterPro"/>
</dbReference>
<evidence type="ECO:0000313" key="10">
    <source>
        <dbReference type="EMBL" id="ASG23763.1"/>
    </source>
</evidence>
<accession>A0A248JYH1</accession>
<keyword evidence="11" id="KW-1185">Reference proteome</keyword>
<evidence type="ECO:0000256" key="6">
    <source>
        <dbReference type="PROSITE-ProRule" id="PRU00169"/>
    </source>
</evidence>
<dbReference type="SMART" id="SM00862">
    <property type="entry name" value="Trans_reg_C"/>
    <property type="match status" value="1"/>
</dbReference>
<keyword evidence="1 6" id="KW-0597">Phosphoprotein</keyword>
<reference evidence="10 11" key="1">
    <citation type="submission" date="2017-06" db="EMBL/GenBank/DDBJ databases">
        <title>Complete genome sequence of Nitrospirillum amazonense strain CBAmC, an endophytic nitrogen-fixing and plant growth-promoting bacterium, isolated from sugarcane.</title>
        <authorList>
            <person name="Schwab S."/>
            <person name="dos Santos Teixeira K.R."/>
            <person name="Simoes Araujo J.L."/>
            <person name="Soares Vidal M."/>
            <person name="Borges de Freitas H.R."/>
            <person name="Rivello Crivelaro A.L."/>
            <person name="Bueno de Camargo Nunes A."/>
            <person name="dos Santos C.M."/>
            <person name="Palmeira da Silva Rosa D."/>
            <person name="da Silva Padilha D."/>
            <person name="da Silva E."/>
            <person name="Araujo Terra L."/>
            <person name="Soares Mendes V."/>
            <person name="Farinelli L."/>
            <person name="Magalhaes Cruz L."/>
            <person name="Baldani J.I."/>
        </authorList>
    </citation>
    <scope>NUCLEOTIDE SEQUENCE [LARGE SCALE GENOMIC DNA]</scope>
    <source>
        <strain evidence="10 11">CBAmC</strain>
    </source>
</reference>
<dbReference type="InterPro" id="IPR001867">
    <property type="entry name" value="OmpR/PhoB-type_DNA-bd"/>
</dbReference>
<evidence type="ECO:0000313" key="11">
    <source>
        <dbReference type="Proteomes" id="UP000197153"/>
    </source>
</evidence>
<evidence type="ECO:0000256" key="3">
    <source>
        <dbReference type="ARBA" id="ARBA00023015"/>
    </source>
</evidence>
<organism evidence="10 11">
    <name type="scientific">Nitrospirillum viridazoti CBAmc</name>
    <dbReference type="NCBI Taxonomy" id="1441467"/>
    <lineage>
        <taxon>Bacteria</taxon>
        <taxon>Pseudomonadati</taxon>
        <taxon>Pseudomonadota</taxon>
        <taxon>Alphaproteobacteria</taxon>
        <taxon>Rhodospirillales</taxon>
        <taxon>Azospirillaceae</taxon>
        <taxon>Nitrospirillum</taxon>
        <taxon>Nitrospirillum viridazoti</taxon>
    </lineage>
</organism>
<dbReference type="InterPro" id="IPR016032">
    <property type="entry name" value="Sig_transdc_resp-reg_C-effctor"/>
</dbReference>
<dbReference type="PANTHER" id="PTHR48111:SF4">
    <property type="entry name" value="DNA-BINDING DUAL TRANSCRIPTIONAL REGULATOR OMPR"/>
    <property type="match status" value="1"/>
</dbReference>
<dbReference type="CDD" id="cd17574">
    <property type="entry name" value="REC_OmpR"/>
    <property type="match status" value="1"/>
</dbReference>
<dbReference type="Pfam" id="PF00072">
    <property type="entry name" value="Response_reg"/>
    <property type="match status" value="1"/>
</dbReference>
<dbReference type="GO" id="GO:0032993">
    <property type="term" value="C:protein-DNA complex"/>
    <property type="evidence" value="ECO:0007669"/>
    <property type="project" value="TreeGrafter"/>
</dbReference>
<keyword evidence="3" id="KW-0805">Transcription regulation</keyword>
<evidence type="ECO:0000259" key="8">
    <source>
        <dbReference type="PROSITE" id="PS50110"/>
    </source>
</evidence>
<keyword evidence="5" id="KW-0804">Transcription</keyword>
<dbReference type="AlphaFoldDB" id="A0A248JYH1"/>
<protein>
    <submittedName>
        <fullName evidence="10">DNA-binding two-component response regulator</fullName>
    </submittedName>
</protein>
<dbReference type="SMART" id="SM00448">
    <property type="entry name" value="REC"/>
    <property type="match status" value="1"/>
</dbReference>
<dbReference type="PANTHER" id="PTHR48111">
    <property type="entry name" value="REGULATOR OF RPOS"/>
    <property type="match status" value="1"/>
</dbReference>
<keyword evidence="4 7" id="KW-0238">DNA-binding</keyword>
<dbReference type="GO" id="GO:0000156">
    <property type="term" value="F:phosphorelay response regulator activity"/>
    <property type="evidence" value="ECO:0007669"/>
    <property type="project" value="TreeGrafter"/>
</dbReference>
<dbReference type="InterPro" id="IPR001789">
    <property type="entry name" value="Sig_transdc_resp-reg_receiver"/>
</dbReference>
<dbReference type="InterPro" id="IPR039420">
    <property type="entry name" value="WalR-like"/>
</dbReference>
<dbReference type="PROSITE" id="PS51755">
    <property type="entry name" value="OMPR_PHOB"/>
    <property type="match status" value="1"/>
</dbReference>
<proteinExistence type="predicted"/>
<gene>
    <name evidence="10" type="ORF">Y958_22570</name>
</gene>
<dbReference type="Gene3D" id="1.10.10.10">
    <property type="entry name" value="Winged helix-like DNA-binding domain superfamily/Winged helix DNA-binding domain"/>
    <property type="match status" value="1"/>
</dbReference>
<dbReference type="InterPro" id="IPR011006">
    <property type="entry name" value="CheY-like_superfamily"/>
</dbReference>
<feature type="modified residue" description="4-aspartylphosphate" evidence="6">
    <location>
        <position position="63"/>
    </location>
</feature>
<dbReference type="PROSITE" id="PS50110">
    <property type="entry name" value="RESPONSE_REGULATORY"/>
    <property type="match status" value="1"/>
</dbReference>
<keyword evidence="2" id="KW-0902">Two-component regulatory system</keyword>
<dbReference type="SUPFAM" id="SSF52172">
    <property type="entry name" value="CheY-like"/>
    <property type="match status" value="1"/>
</dbReference>
<dbReference type="CDD" id="cd00383">
    <property type="entry name" value="trans_reg_C"/>
    <property type="match status" value="1"/>
</dbReference>
<sequence length="248" mass="26649">MADLDASVGVVAPRVVLVEDDVDLRELLAHCLSSQGLAVTTAGSGLELYQQIAKEPADIVILDIGLPDQDGYAIASFLRANTNMGLIILTARSRVDDRLKGFTSGADLYFVKPVDCRELAIAATNLARRLAAGPDVNDLPSLQASSSSEPWVLDNARWSVLSPRGLPVRLTAKEFDLVVALTQDPGRAVDRTALLEMLDYANTVQGSRGLDALVSRLRRKIEAAVGEAFPIQTVHAKGYLFSAPIKQL</sequence>
<evidence type="ECO:0000259" key="9">
    <source>
        <dbReference type="PROSITE" id="PS51755"/>
    </source>
</evidence>
<dbReference type="Pfam" id="PF00486">
    <property type="entry name" value="Trans_reg_C"/>
    <property type="match status" value="1"/>
</dbReference>
<dbReference type="GO" id="GO:0005829">
    <property type="term" value="C:cytosol"/>
    <property type="evidence" value="ECO:0007669"/>
    <property type="project" value="TreeGrafter"/>
</dbReference>
<evidence type="ECO:0000256" key="7">
    <source>
        <dbReference type="PROSITE-ProRule" id="PRU01091"/>
    </source>
</evidence>
<evidence type="ECO:0000256" key="5">
    <source>
        <dbReference type="ARBA" id="ARBA00023163"/>
    </source>
</evidence>
<evidence type="ECO:0000256" key="4">
    <source>
        <dbReference type="ARBA" id="ARBA00023125"/>
    </source>
</evidence>
<name>A0A248JYH1_9PROT</name>
<dbReference type="Gene3D" id="3.40.50.2300">
    <property type="match status" value="1"/>
</dbReference>
<evidence type="ECO:0000256" key="2">
    <source>
        <dbReference type="ARBA" id="ARBA00023012"/>
    </source>
</evidence>
<dbReference type="InterPro" id="IPR036388">
    <property type="entry name" value="WH-like_DNA-bd_sf"/>
</dbReference>
<evidence type="ECO:0000256" key="1">
    <source>
        <dbReference type="ARBA" id="ARBA00022553"/>
    </source>
</evidence>